<keyword evidence="3" id="KW-0815">Transposition</keyword>
<comment type="caution">
    <text evidence="6">The sequence shown here is derived from an EMBL/GenBank/DDBJ whole genome shotgun (WGS) entry which is preliminary data.</text>
</comment>
<reference evidence="6 7" key="1">
    <citation type="submission" date="2019-07" db="EMBL/GenBank/DDBJ databases">
        <title>Genomic Encyclopedia of Type Strains, Phase IV (KMG-IV): sequencing the most valuable type-strain genomes for metagenomic binning, comparative biology and taxonomic classification.</title>
        <authorList>
            <person name="Goeker M."/>
        </authorList>
    </citation>
    <scope>NUCLEOTIDE SEQUENCE [LARGE SCALE GENOMIC DNA]</scope>
    <source>
        <strain evidence="6 7">SS015</strain>
    </source>
</reference>
<proteinExistence type="inferred from homology"/>
<dbReference type="AlphaFoldDB" id="A0A5D3WF59"/>
<comment type="function">
    <text evidence="1">Required for the transposition of the insertion element.</text>
</comment>
<protein>
    <submittedName>
        <fullName evidence="6">Mutator family transposase</fullName>
    </submittedName>
</protein>
<dbReference type="EMBL" id="VNIB01000020">
    <property type="protein sequence ID" value="TYO95244.1"/>
    <property type="molecule type" value="Genomic_DNA"/>
</dbReference>
<sequence length="74" mass="8276">MVSDAHEGLNKEIKRRANVVGIFPNNDAVTRLVGAVLLEQNDEWQVSRRYLSLESLAQILKPESNKELTIGETA</sequence>
<keyword evidence="7" id="KW-1185">Reference proteome</keyword>
<gene>
    <name evidence="6" type="ORF">EDC39_1208</name>
</gene>
<evidence type="ECO:0000256" key="2">
    <source>
        <dbReference type="ARBA" id="ARBA00010961"/>
    </source>
</evidence>
<evidence type="ECO:0000256" key="1">
    <source>
        <dbReference type="ARBA" id="ARBA00002190"/>
    </source>
</evidence>
<dbReference type="GO" id="GO:0004803">
    <property type="term" value="F:transposase activity"/>
    <property type="evidence" value="ECO:0007669"/>
    <property type="project" value="InterPro"/>
</dbReference>
<keyword evidence="5" id="KW-0233">DNA recombination</keyword>
<name>A0A5D3WF59_9BACT</name>
<dbReference type="Proteomes" id="UP000324159">
    <property type="component" value="Unassembled WGS sequence"/>
</dbReference>
<accession>A0A5D3WF59</accession>
<evidence type="ECO:0000256" key="4">
    <source>
        <dbReference type="ARBA" id="ARBA00023125"/>
    </source>
</evidence>
<organism evidence="6 7">
    <name type="scientific">Geothermobacter ehrlichii</name>
    <dbReference type="NCBI Taxonomy" id="213224"/>
    <lineage>
        <taxon>Bacteria</taxon>
        <taxon>Pseudomonadati</taxon>
        <taxon>Thermodesulfobacteriota</taxon>
        <taxon>Desulfuromonadia</taxon>
        <taxon>Desulfuromonadales</taxon>
        <taxon>Geothermobacteraceae</taxon>
        <taxon>Geothermobacter</taxon>
    </lineage>
</organism>
<evidence type="ECO:0000313" key="6">
    <source>
        <dbReference type="EMBL" id="TYO95244.1"/>
    </source>
</evidence>
<dbReference type="InterPro" id="IPR001207">
    <property type="entry name" value="Transposase_mutator"/>
</dbReference>
<keyword evidence="4" id="KW-0238">DNA-binding</keyword>
<dbReference type="Pfam" id="PF00872">
    <property type="entry name" value="Transposase_mut"/>
    <property type="match status" value="1"/>
</dbReference>
<dbReference type="GO" id="GO:0006313">
    <property type="term" value="P:DNA transposition"/>
    <property type="evidence" value="ECO:0007669"/>
    <property type="project" value="InterPro"/>
</dbReference>
<evidence type="ECO:0000313" key="7">
    <source>
        <dbReference type="Proteomes" id="UP000324159"/>
    </source>
</evidence>
<evidence type="ECO:0000256" key="3">
    <source>
        <dbReference type="ARBA" id="ARBA00022578"/>
    </source>
</evidence>
<comment type="similarity">
    <text evidence="2">Belongs to the transposase mutator family.</text>
</comment>
<dbReference type="GO" id="GO:0003677">
    <property type="term" value="F:DNA binding"/>
    <property type="evidence" value="ECO:0007669"/>
    <property type="project" value="UniProtKB-KW"/>
</dbReference>
<evidence type="ECO:0000256" key="5">
    <source>
        <dbReference type="ARBA" id="ARBA00023172"/>
    </source>
</evidence>